<organism evidence="1 2">
    <name type="scientific">Plasmodium falciparum (isolate Dd2)</name>
    <dbReference type="NCBI Taxonomy" id="57267"/>
    <lineage>
        <taxon>Eukaryota</taxon>
        <taxon>Sar</taxon>
        <taxon>Alveolata</taxon>
        <taxon>Apicomplexa</taxon>
        <taxon>Aconoidasida</taxon>
        <taxon>Haemosporida</taxon>
        <taxon>Plasmodiidae</taxon>
        <taxon>Plasmodium</taxon>
        <taxon>Plasmodium (Laverania)</taxon>
    </lineage>
</organism>
<protein>
    <submittedName>
        <fullName evidence="1">Uncharacterized protein</fullName>
    </submittedName>
</protein>
<sequence length="89" mass="10667">MFINVTGKNKNLIKKKFLQITGKNNIFQHNEIKCINNSICFLKRFMPTNLYYFTKYNEENERASCTSQNDEDDEKKKKKKKFIISIVHK</sequence>
<dbReference type="KEGG" id="pfd:PFDG_03981"/>
<accession>A0A0L7M8R2</accession>
<dbReference type="EMBL" id="GG701848">
    <property type="protein sequence ID" value="KOB88970.1"/>
    <property type="molecule type" value="Genomic_DNA"/>
</dbReference>
<gene>
    <name evidence="1" type="ORF">PFDG_03981</name>
</gene>
<name>A0A0L7M8R2_PLAF4</name>
<reference evidence="2" key="2">
    <citation type="submission" date="2006-09" db="EMBL/GenBank/DDBJ databases">
        <title>The genome sequence of Plasmodium falciparum Dd2.</title>
        <authorList>
            <consortium name="The Broad Institute Genome Sequencing Platform"/>
            <person name="Birren B."/>
            <person name="Lander E."/>
            <person name="Galagan J."/>
            <person name="Nusbaum C."/>
            <person name="Devon K."/>
            <person name="Henn M."/>
            <person name="Jaffe D."/>
            <person name="Butler J."/>
            <person name="Alvarez P."/>
            <person name="Gnerre S."/>
            <person name="Grabherr M."/>
            <person name="Kleber M."/>
            <person name="Mauceli E."/>
            <person name="Brockman W."/>
            <person name="MacCallum I.A."/>
            <person name="Rounsley S."/>
            <person name="Young S."/>
            <person name="LaButti K."/>
            <person name="Pushparaj V."/>
            <person name="DeCaprio D."/>
            <person name="Crawford M."/>
            <person name="Koehrsen M."/>
            <person name="Engels R."/>
            <person name="Montgomery P."/>
            <person name="Pearson M."/>
            <person name="Howarth C."/>
            <person name="Larson L."/>
            <person name="Luoma S."/>
            <person name="White J."/>
            <person name="Kodira C."/>
            <person name="Zeng Q."/>
            <person name="O'Leary S."/>
            <person name="Yandava C."/>
            <person name="Alvarado L."/>
            <person name="Wirth D."/>
            <person name="Volkman S."/>
            <person name="Hartl D."/>
        </authorList>
    </citation>
    <scope>NUCLEOTIDE SEQUENCE [LARGE SCALE GENOMIC DNA]</scope>
</reference>
<evidence type="ECO:0000313" key="1">
    <source>
        <dbReference type="EMBL" id="KOB88970.1"/>
    </source>
</evidence>
<proteinExistence type="predicted"/>
<reference evidence="2" key="1">
    <citation type="submission" date="2006-09" db="EMBL/GenBank/DDBJ databases">
        <title>Annotation of Plasmodium falciparum Dd2.</title>
        <authorList>
            <consortium name="The Broad Institute Genome Sequencing Platform"/>
            <person name="Volkman S.K."/>
            <person name="Neafsey D.E."/>
            <person name="Dash A.P."/>
            <person name="Chitnis C.E."/>
            <person name="Hartl D.L."/>
            <person name="Young S.K."/>
            <person name="Zeng Q."/>
            <person name="Koehrsen M."/>
            <person name="Alvarado L."/>
            <person name="Berlin A."/>
            <person name="Borenstein D."/>
            <person name="Chapman S.B."/>
            <person name="Chen Z."/>
            <person name="Engels R."/>
            <person name="Freedman E."/>
            <person name="Gellesch M."/>
            <person name="Goldberg J."/>
            <person name="Griggs A."/>
            <person name="Gujja S."/>
            <person name="Heilman E.R."/>
            <person name="Heiman D.I."/>
            <person name="Howarth C."/>
            <person name="Jen D."/>
            <person name="Larson L."/>
            <person name="Mehta T."/>
            <person name="Neiman D."/>
            <person name="Park D."/>
            <person name="Pearson M."/>
            <person name="Roberts A."/>
            <person name="Saif S."/>
            <person name="Shea T."/>
            <person name="Shenoy N."/>
            <person name="Sisk P."/>
            <person name="Stolte C."/>
            <person name="Sykes S."/>
            <person name="Walk T."/>
            <person name="White J."/>
            <person name="Yandava C."/>
            <person name="Haas B."/>
            <person name="Henn M.R."/>
            <person name="Nusbaum C."/>
            <person name="Birren B."/>
        </authorList>
    </citation>
    <scope>NUCLEOTIDE SEQUENCE [LARGE SCALE GENOMIC DNA]</scope>
</reference>
<evidence type="ECO:0000313" key="2">
    <source>
        <dbReference type="Proteomes" id="UP000054282"/>
    </source>
</evidence>
<dbReference type="Proteomes" id="UP000054282">
    <property type="component" value="Unassembled WGS sequence"/>
</dbReference>
<dbReference type="AlphaFoldDB" id="A0A0L7M8R2"/>